<proteinExistence type="predicted"/>
<evidence type="ECO:0000256" key="1">
    <source>
        <dbReference type="SAM" id="MobiDB-lite"/>
    </source>
</evidence>
<keyword evidence="3" id="KW-1185">Reference proteome</keyword>
<protein>
    <submittedName>
        <fullName evidence="2">Maker142</fullName>
    </submittedName>
</protein>
<organism evidence="2 3">
    <name type="scientific">Drosophila busckii</name>
    <name type="common">Fruit fly</name>
    <dbReference type="NCBI Taxonomy" id="30019"/>
    <lineage>
        <taxon>Eukaryota</taxon>
        <taxon>Metazoa</taxon>
        <taxon>Ecdysozoa</taxon>
        <taxon>Arthropoda</taxon>
        <taxon>Hexapoda</taxon>
        <taxon>Insecta</taxon>
        <taxon>Pterygota</taxon>
        <taxon>Neoptera</taxon>
        <taxon>Endopterygota</taxon>
        <taxon>Diptera</taxon>
        <taxon>Brachycera</taxon>
        <taxon>Muscomorpha</taxon>
        <taxon>Ephydroidea</taxon>
        <taxon>Drosophilidae</taxon>
        <taxon>Drosophila</taxon>
    </lineage>
</organism>
<sequence length="303" mass="33283">MDRNNNNLPVHLFDIFGNPLPMPMAPPLPPPALSNDHNNAGNALDMSNNFNYNGAAAAGGHTYMNGVLYNNEFLGAPNTERALNVDPGLGTSEEDSDDYYDPMADDMPPVNGIRFYNPLFYPGGIIPQREPQRVPGHWLPDNPIAMAGAFPNSYQPGVNLTGQREGRDDNKASNPEYPLGPKTLQATKYRPQHSPAHGKKVTIDVQNLNATTASKLLFQQERTGSKKSSRGLIYTDGSSIYTDGSMTEEGTGFGVYSRDRQPSSYKSSSIEYLKERTHPEHSQRAEPLQQAARLIWVPGHIDG</sequence>
<dbReference type="AlphaFoldDB" id="A0A0M4EWX3"/>
<name>A0A0M4EWX3_DROBS</name>
<gene>
    <name evidence="2" type="ORF">Dbus_chr2Rg2266</name>
</gene>
<evidence type="ECO:0000313" key="2">
    <source>
        <dbReference type="EMBL" id="ALC42687.1"/>
    </source>
</evidence>
<feature type="region of interest" description="Disordered" evidence="1">
    <location>
        <begin position="157"/>
        <end position="182"/>
    </location>
</feature>
<dbReference type="EMBL" id="CP012524">
    <property type="protein sequence ID" value="ALC42687.1"/>
    <property type="molecule type" value="Genomic_DNA"/>
</dbReference>
<dbReference type="Proteomes" id="UP000494163">
    <property type="component" value="Chromosome 2R"/>
</dbReference>
<reference evidence="2 3" key="1">
    <citation type="submission" date="2015-08" db="EMBL/GenBank/DDBJ databases">
        <title>Ancestral chromatin configuration constrains chromatin evolution on differentiating sex chromosomes in Drosophila.</title>
        <authorList>
            <person name="Zhou Q."/>
            <person name="Bachtrog D."/>
        </authorList>
    </citation>
    <scope>NUCLEOTIDE SEQUENCE [LARGE SCALE GENOMIC DNA]</scope>
    <source>
        <tissue evidence="2">Whole larvae</tissue>
    </source>
</reference>
<evidence type="ECO:0000313" key="3">
    <source>
        <dbReference type="Proteomes" id="UP000494163"/>
    </source>
</evidence>
<feature type="region of interest" description="Disordered" evidence="1">
    <location>
        <begin position="245"/>
        <end position="269"/>
    </location>
</feature>
<accession>A0A0M4EWX3</accession>